<evidence type="ECO:0000256" key="2">
    <source>
        <dbReference type="ARBA" id="ARBA00023239"/>
    </source>
</evidence>
<keyword evidence="6" id="KW-1185">Reference proteome</keyword>
<dbReference type="RefSeq" id="WP_132144185.1">
    <property type="nucleotide sequence ID" value="NZ_SMCS01000004.1"/>
</dbReference>
<feature type="domain" description="Alginate lyase" evidence="4">
    <location>
        <begin position="85"/>
        <end position="314"/>
    </location>
</feature>
<dbReference type="GO" id="GO:0016829">
    <property type="term" value="F:lyase activity"/>
    <property type="evidence" value="ECO:0007669"/>
    <property type="project" value="UniProtKB-KW"/>
</dbReference>
<dbReference type="SUPFAM" id="SSF48230">
    <property type="entry name" value="Chondroitin AC/alginate lyase"/>
    <property type="match status" value="1"/>
</dbReference>
<keyword evidence="2 5" id="KW-0456">Lyase</keyword>
<name>A0A4R3YMD3_9GAMM</name>
<dbReference type="EMBL" id="SMCS01000004">
    <property type="protein sequence ID" value="TCV93965.1"/>
    <property type="molecule type" value="Genomic_DNA"/>
</dbReference>
<dbReference type="GO" id="GO:0042597">
    <property type="term" value="C:periplasmic space"/>
    <property type="evidence" value="ECO:0007669"/>
    <property type="project" value="InterPro"/>
</dbReference>
<proteinExistence type="predicted"/>
<evidence type="ECO:0000313" key="5">
    <source>
        <dbReference type="EMBL" id="TCV93965.1"/>
    </source>
</evidence>
<evidence type="ECO:0000256" key="3">
    <source>
        <dbReference type="SAM" id="SignalP"/>
    </source>
</evidence>
<feature type="signal peptide" evidence="3">
    <location>
        <begin position="1"/>
        <end position="19"/>
    </location>
</feature>
<reference evidence="5 6" key="1">
    <citation type="submission" date="2019-03" db="EMBL/GenBank/DDBJ databases">
        <title>Above-ground endophytic microbial communities from plants in different locations in the United States.</title>
        <authorList>
            <person name="Frank C."/>
        </authorList>
    </citation>
    <scope>NUCLEOTIDE SEQUENCE [LARGE SCALE GENOMIC DNA]</scope>
    <source>
        <strain evidence="5 6">LP_13_YM</strain>
    </source>
</reference>
<accession>A0A4R3YMD3</accession>
<dbReference type="InterPro" id="IPR008397">
    <property type="entry name" value="Alginate_lyase_dom"/>
</dbReference>
<evidence type="ECO:0000259" key="4">
    <source>
        <dbReference type="Pfam" id="PF05426"/>
    </source>
</evidence>
<organism evidence="5 6">
    <name type="scientific">Luteibacter rhizovicinus</name>
    <dbReference type="NCBI Taxonomy" id="242606"/>
    <lineage>
        <taxon>Bacteria</taxon>
        <taxon>Pseudomonadati</taxon>
        <taxon>Pseudomonadota</taxon>
        <taxon>Gammaproteobacteria</taxon>
        <taxon>Lysobacterales</taxon>
        <taxon>Rhodanobacteraceae</taxon>
        <taxon>Luteibacter</taxon>
    </lineage>
</organism>
<protein>
    <submittedName>
        <fullName evidence="5">Alginate lyase</fullName>
    </submittedName>
</protein>
<sequence>MKKFFHGVALFVVATCACASGISPALTHPGILVGNEQLEIVRRHISEGSPLALSALAKARDSDLGSLDYIPHAWATVECGPYSKPDYGCTDEWRDAQAAYTHALLWAYLGDVRHARKAIDIMNAWSGTLRGGHTNTNAPLQASWSAQLWPRAAEIVRYTSGEWRDNDIDAFSRMLREQYLPDIARMGRCNEFNWQTSAIEARANIAIFLNDRRAFDEAVNLWRERIKTSIYLPKDGVVPLTSAMCPKVGDELIASWYGQSVFVAGHAKETCRDLEHNAYGIAGLINVAETARIQGIDLYGEEPERLIAAMEYHAGLKNADVPAWVCGGVVKGDLSGTFEIGYNHYVNRLGARLPETSRWLPARRPTHGQFHYLWETLTHAETGTAQ</sequence>
<dbReference type="InterPro" id="IPR008929">
    <property type="entry name" value="Chondroitin_lyas"/>
</dbReference>
<evidence type="ECO:0000313" key="6">
    <source>
        <dbReference type="Proteomes" id="UP000295645"/>
    </source>
</evidence>
<evidence type="ECO:0000256" key="1">
    <source>
        <dbReference type="ARBA" id="ARBA00022729"/>
    </source>
</evidence>
<dbReference type="OrthoDB" id="222550at2"/>
<feature type="chain" id="PRO_5020304808" evidence="3">
    <location>
        <begin position="20"/>
        <end position="386"/>
    </location>
</feature>
<dbReference type="Pfam" id="PF05426">
    <property type="entry name" value="Alginate_lyase"/>
    <property type="match status" value="1"/>
</dbReference>
<dbReference type="Gene3D" id="1.50.10.100">
    <property type="entry name" value="Chondroitin AC/alginate lyase"/>
    <property type="match status" value="1"/>
</dbReference>
<comment type="caution">
    <text evidence="5">The sequence shown here is derived from an EMBL/GenBank/DDBJ whole genome shotgun (WGS) entry which is preliminary data.</text>
</comment>
<dbReference type="PROSITE" id="PS51257">
    <property type="entry name" value="PROKAR_LIPOPROTEIN"/>
    <property type="match status" value="1"/>
</dbReference>
<dbReference type="Proteomes" id="UP000295645">
    <property type="component" value="Unassembled WGS sequence"/>
</dbReference>
<keyword evidence="1 3" id="KW-0732">Signal</keyword>
<gene>
    <name evidence="5" type="ORF">EC912_104161</name>
</gene>
<dbReference type="AlphaFoldDB" id="A0A4R3YMD3"/>